<gene>
    <name evidence="1" type="ORF">UFB30_00730</name>
</gene>
<evidence type="ECO:0000313" key="2">
    <source>
        <dbReference type="Proteomes" id="UP001292084"/>
    </source>
</evidence>
<accession>A0ABU5KHQ6</accession>
<sequence>MPSTKAYFSQIIDYAGLFPPAQLSLDQAIRNYAGYQQNADAWMLGRFVIPVGRITELEAYLHLFSKDRKLDLSVTGRPAATVETWFEQLYSDMKLLNDFTAEHSGLITVSMLELPLPTGVPAPSFFKKVADETPEAQLFFEMTTPLHSREWEQDLIGTLDSISDYNKSAKRIAGFKLRTGGVTADAFPTVEQTAFVLKACSDRDIPQKFTAGLHHPVRMYREEVQTEMHGFLNVFTAGMLSRVYHMKQNEIAYIIADQTPHFTFSSSELGWKELRIHTEQIAQLRSSALYSFGSCSFDEPREDLQLLQLL</sequence>
<name>A0ABU5KHQ6_9BACL</name>
<protein>
    <submittedName>
        <fullName evidence="1">Uncharacterized protein</fullName>
    </submittedName>
</protein>
<organism evidence="1 2">
    <name type="scientific">Jeotgalibacillus haloalkalitolerans</name>
    <dbReference type="NCBI Taxonomy" id="3104292"/>
    <lineage>
        <taxon>Bacteria</taxon>
        <taxon>Bacillati</taxon>
        <taxon>Bacillota</taxon>
        <taxon>Bacilli</taxon>
        <taxon>Bacillales</taxon>
        <taxon>Caryophanaceae</taxon>
        <taxon>Jeotgalibacillus</taxon>
    </lineage>
</organism>
<proteinExistence type="predicted"/>
<evidence type="ECO:0000313" key="1">
    <source>
        <dbReference type="EMBL" id="MDZ5710717.1"/>
    </source>
</evidence>
<reference evidence="1 2" key="1">
    <citation type="submission" date="2023-12" db="EMBL/GenBank/DDBJ databases">
        <title>Jeotgalibacillus haloalkaliphilus sp. nov., a novel salt-tolerant bacteria, isolated from the estuary of the Fenhe River into the Yellow River.</title>
        <authorList>
            <person name="Li Y."/>
        </authorList>
    </citation>
    <scope>NUCLEOTIDE SEQUENCE [LARGE SCALE GENOMIC DNA]</scope>
    <source>
        <strain evidence="1 2">HH7-29</strain>
    </source>
</reference>
<dbReference type="EMBL" id="JAXQNN010000001">
    <property type="protein sequence ID" value="MDZ5710717.1"/>
    <property type="molecule type" value="Genomic_DNA"/>
</dbReference>
<keyword evidence="2" id="KW-1185">Reference proteome</keyword>
<dbReference type="Proteomes" id="UP001292084">
    <property type="component" value="Unassembled WGS sequence"/>
</dbReference>
<comment type="caution">
    <text evidence="1">The sequence shown here is derived from an EMBL/GenBank/DDBJ whole genome shotgun (WGS) entry which is preliminary data.</text>
</comment>